<name>A0A0F7FIL3_9CREN</name>
<proteinExistence type="inferred from homology"/>
<organism evidence="3 4">
    <name type="scientific">Infirmifilum uzonense</name>
    <dbReference type="NCBI Taxonomy" id="1550241"/>
    <lineage>
        <taxon>Archaea</taxon>
        <taxon>Thermoproteota</taxon>
        <taxon>Thermoprotei</taxon>
        <taxon>Thermofilales</taxon>
        <taxon>Thermofilaceae</taxon>
        <taxon>Infirmifilum</taxon>
    </lineage>
</organism>
<keyword evidence="1" id="KW-0804">Transcription</keyword>
<dbReference type="KEGG" id="thf:MA03_08220"/>
<dbReference type="OrthoDB" id="31301at2157"/>
<protein>
    <recommendedName>
        <fullName evidence="1">DNA-directed RNA polymerase subunit Rpo4</fullName>
        <ecNumber evidence="1">2.7.7.6</ecNumber>
    </recommendedName>
    <alternativeName>
        <fullName evidence="1">DNA-directed RNA polymerase subunit F</fullName>
    </alternativeName>
</protein>
<dbReference type="SUPFAM" id="SSF47819">
    <property type="entry name" value="HRDC-like"/>
    <property type="match status" value="1"/>
</dbReference>
<sequence length="113" mass="13400">MSSTLPRIINERNLTLAELREILEKEERVRELTNLERYTLEYARRFSKENDPQRARAKVEELIKTFDIPEDIAVQLVNLKPQDPGEIRLVFLPLSKVFSEEDYKRILEIVNSE</sequence>
<dbReference type="PATRIC" id="fig|1550241.5.peg.1700"/>
<comment type="catalytic activity">
    <reaction evidence="1">
        <text>RNA(n) + a ribonucleoside 5'-triphosphate = RNA(n+1) + diphosphate</text>
        <dbReference type="Rhea" id="RHEA:21248"/>
        <dbReference type="Rhea" id="RHEA-COMP:14527"/>
        <dbReference type="Rhea" id="RHEA-COMP:17342"/>
        <dbReference type="ChEBI" id="CHEBI:33019"/>
        <dbReference type="ChEBI" id="CHEBI:61557"/>
        <dbReference type="ChEBI" id="CHEBI:140395"/>
        <dbReference type="EC" id="2.7.7.6"/>
    </reaction>
</comment>
<dbReference type="PANTHER" id="PTHR39646">
    <property type="entry name" value="RNA POLYMERASE RPB4"/>
    <property type="match status" value="1"/>
</dbReference>
<keyword evidence="1" id="KW-0548">Nucleotidyltransferase</keyword>
<dbReference type="GO" id="GO:0005737">
    <property type="term" value="C:cytoplasm"/>
    <property type="evidence" value="ECO:0007669"/>
    <property type="project" value="UniProtKB-SubCell"/>
</dbReference>
<comment type="similarity">
    <text evidence="1">Belongs to the eukaryotic RPB4 RNA polymerase subunit family.</text>
</comment>
<dbReference type="Gene3D" id="6.10.140.10">
    <property type="match status" value="1"/>
</dbReference>
<dbReference type="RefSeq" id="WP_052884778.1">
    <property type="nucleotide sequence ID" value="NZ_CP009961.1"/>
</dbReference>
<dbReference type="STRING" id="1550241.MA03_08220"/>
<keyword evidence="1" id="KW-0963">Cytoplasm</keyword>
<dbReference type="EMBL" id="CP009961">
    <property type="protein sequence ID" value="AKG39212.1"/>
    <property type="molecule type" value="Genomic_DNA"/>
</dbReference>
<dbReference type="Pfam" id="PF03874">
    <property type="entry name" value="RNA_pol_Rpb4"/>
    <property type="match status" value="1"/>
</dbReference>
<dbReference type="AlphaFoldDB" id="A0A0F7FIL3"/>
<dbReference type="PIRSF" id="PIRSF005053">
    <property type="entry name" value="RNA_pol_F_arch"/>
    <property type="match status" value="1"/>
</dbReference>
<gene>
    <name evidence="1" type="primary">rpo4</name>
    <name evidence="1" type="synonym">rpoF</name>
    <name evidence="3" type="ORF">MA03_08220</name>
</gene>
<keyword evidence="1" id="KW-0240">DNA-directed RNA polymerase</keyword>
<comment type="subcellular location">
    <subcellularLocation>
        <location evidence="1">Cytoplasm</location>
    </subcellularLocation>
</comment>
<reference evidence="3 4" key="1">
    <citation type="journal article" date="2015" name="Stand. Genomic Sci.">
        <title>Complete genome sequence of and proposal of Thermofilum uzonense sp. nov. a novel hyperthermophilic crenarchaeon and emended description of the genus Thermofilum.</title>
        <authorList>
            <person name="Toshchakov S.V."/>
            <person name="Korzhenkov A.A."/>
            <person name="Samarov N.I."/>
            <person name="Mazunin I.O."/>
            <person name="Mozhey O.I."/>
            <person name="Shmyr I.S."/>
            <person name="Derbikova K.S."/>
            <person name="Taranov E.A."/>
            <person name="Dominova I.N."/>
            <person name="Bonch-Osmolovskaya E.A."/>
            <person name="Patrushev M.V."/>
            <person name="Podosokorskaya O.A."/>
            <person name="Kublanov I.V."/>
        </authorList>
    </citation>
    <scope>NUCLEOTIDE SEQUENCE [LARGE SCALE GENOMIC DNA]</scope>
    <source>
        <strain evidence="3 4">1807-2</strain>
    </source>
</reference>
<dbReference type="PANTHER" id="PTHR39646:SF1">
    <property type="entry name" value="DNA-DIRECTED RNA POLYMERASE SUBUNIT RPO4"/>
    <property type="match status" value="1"/>
</dbReference>
<dbReference type="Proteomes" id="UP000067434">
    <property type="component" value="Chromosome"/>
</dbReference>
<dbReference type="InterPro" id="IPR005574">
    <property type="entry name" value="Rpb4/RPC9"/>
</dbReference>
<dbReference type="Gene3D" id="1.10.150.80">
    <property type="entry name" value="HRDC domain"/>
    <property type="match status" value="1"/>
</dbReference>
<dbReference type="InterPro" id="IPR010924">
    <property type="entry name" value="Rpo4"/>
</dbReference>
<dbReference type="InterPro" id="IPR010997">
    <property type="entry name" value="HRDC-like_sf"/>
</dbReference>
<accession>A0A0F7FIL3</accession>
<dbReference type="HAMAP" id="MF_00864">
    <property type="entry name" value="RNApol_arch_Rpo4"/>
    <property type="match status" value="1"/>
</dbReference>
<feature type="coiled-coil region" evidence="2">
    <location>
        <begin position="9"/>
        <end position="36"/>
    </location>
</feature>
<dbReference type="EC" id="2.7.7.6" evidence="1"/>
<keyword evidence="2" id="KW-0175">Coiled coil</keyword>
<keyword evidence="4" id="KW-1185">Reference proteome</keyword>
<dbReference type="GO" id="GO:0006352">
    <property type="term" value="P:DNA-templated transcription initiation"/>
    <property type="evidence" value="ECO:0007669"/>
    <property type="project" value="InterPro"/>
</dbReference>
<dbReference type="GeneID" id="25402209"/>
<evidence type="ECO:0000256" key="2">
    <source>
        <dbReference type="SAM" id="Coils"/>
    </source>
</evidence>
<evidence type="ECO:0000256" key="1">
    <source>
        <dbReference type="HAMAP-Rule" id="MF_00864"/>
    </source>
</evidence>
<evidence type="ECO:0000313" key="3">
    <source>
        <dbReference type="EMBL" id="AKG39212.1"/>
    </source>
</evidence>
<dbReference type="HOGENOM" id="CLU_2165394_0_0_2"/>
<dbReference type="InterPro" id="IPR044876">
    <property type="entry name" value="HRDC_dom_sf"/>
</dbReference>
<dbReference type="GO" id="GO:0003899">
    <property type="term" value="F:DNA-directed RNA polymerase activity"/>
    <property type="evidence" value="ECO:0007669"/>
    <property type="project" value="UniProtKB-UniRule"/>
</dbReference>
<dbReference type="GO" id="GO:0000428">
    <property type="term" value="C:DNA-directed RNA polymerase complex"/>
    <property type="evidence" value="ECO:0007669"/>
    <property type="project" value="UniProtKB-KW"/>
</dbReference>
<comment type="function">
    <text evidence="1">DNA-dependent RNA polymerase (RNAP) catalyzes the transcription of DNA into RNA using the four ribonucleoside triphosphates as substrates. This subunit is less well bound than the others.</text>
</comment>
<keyword evidence="1" id="KW-0808">Transferase</keyword>
<dbReference type="GO" id="GO:0000166">
    <property type="term" value="F:nucleotide binding"/>
    <property type="evidence" value="ECO:0007669"/>
    <property type="project" value="InterPro"/>
</dbReference>
<evidence type="ECO:0000313" key="4">
    <source>
        <dbReference type="Proteomes" id="UP000067434"/>
    </source>
</evidence>
<comment type="subunit">
    <text evidence="1">Part of the RNA polymerase complex. Forms a stalk with Rpo7 that extends from the main structure.</text>
</comment>